<feature type="region of interest" description="Disordered" evidence="1">
    <location>
        <begin position="364"/>
        <end position="391"/>
    </location>
</feature>
<sequence length="391" mass="43276">MGIILTQLFEVFVKVAGFNFTALKIAKAETLLAAHPPLGAAIAKLTRLGNLELSFAGERCAELLRTLQSKLVMATFSFGDVDGEQDDEDIPEGDRNPILLLHGSQATLQCLDTSFSVSSLNGPRYPNMVDLTLSYMDLPMIEDYIRAFPNLRALSAVDCSGPYGIGTEVWEERRMSSIGYQARHGTWQSLQYYCGSVLILWIFGLACRIHSVELDFEDDELDLAKFDDVLRAVRPTCLALRLPEASCIMDEDFRSALCRCKDSLKVVDLHVSFNSRKDATLFVGDILDSLADVIRTSSATSLALCLDWSWAAGERMDSSEELPPMPFEVYLQEMNVDGYADTLLASVASLQELHVSLVGPRRCSREAERKRTRDDSRNASGGSSGNAEDWT</sequence>
<dbReference type="AlphaFoldDB" id="A0A2G8RN24"/>
<accession>A0A2G8RN24</accession>
<dbReference type="EMBL" id="AYKW01000069">
    <property type="protein sequence ID" value="PIL22901.1"/>
    <property type="molecule type" value="Genomic_DNA"/>
</dbReference>
<reference evidence="2 3" key="1">
    <citation type="journal article" date="2015" name="Sci. Rep.">
        <title>Chromosome-level genome map provides insights into diverse defense mechanisms in the medicinal fungus Ganoderma sinense.</title>
        <authorList>
            <person name="Zhu Y."/>
            <person name="Xu J."/>
            <person name="Sun C."/>
            <person name="Zhou S."/>
            <person name="Xu H."/>
            <person name="Nelson D.R."/>
            <person name="Qian J."/>
            <person name="Song J."/>
            <person name="Luo H."/>
            <person name="Xiang L."/>
            <person name="Li Y."/>
            <person name="Xu Z."/>
            <person name="Ji A."/>
            <person name="Wang L."/>
            <person name="Lu S."/>
            <person name="Hayward A."/>
            <person name="Sun W."/>
            <person name="Li X."/>
            <person name="Schwartz D.C."/>
            <person name="Wang Y."/>
            <person name="Chen S."/>
        </authorList>
    </citation>
    <scope>NUCLEOTIDE SEQUENCE [LARGE SCALE GENOMIC DNA]</scope>
    <source>
        <strain evidence="2 3">ZZ0214-1</strain>
    </source>
</reference>
<evidence type="ECO:0000256" key="1">
    <source>
        <dbReference type="SAM" id="MobiDB-lite"/>
    </source>
</evidence>
<evidence type="ECO:0000313" key="3">
    <source>
        <dbReference type="Proteomes" id="UP000230002"/>
    </source>
</evidence>
<gene>
    <name evidence="2" type="ORF">GSI_15597</name>
</gene>
<comment type="caution">
    <text evidence="2">The sequence shown here is derived from an EMBL/GenBank/DDBJ whole genome shotgun (WGS) entry which is preliminary data.</text>
</comment>
<protein>
    <recommendedName>
        <fullName evidence="4">F-box domain-containing protein</fullName>
    </recommendedName>
</protein>
<evidence type="ECO:0000313" key="2">
    <source>
        <dbReference type="EMBL" id="PIL22901.1"/>
    </source>
</evidence>
<evidence type="ECO:0008006" key="4">
    <source>
        <dbReference type="Google" id="ProtNLM"/>
    </source>
</evidence>
<keyword evidence="3" id="KW-1185">Reference proteome</keyword>
<feature type="compositionally biased region" description="Basic and acidic residues" evidence="1">
    <location>
        <begin position="364"/>
        <end position="377"/>
    </location>
</feature>
<organism evidence="2 3">
    <name type="scientific">Ganoderma sinense ZZ0214-1</name>
    <dbReference type="NCBI Taxonomy" id="1077348"/>
    <lineage>
        <taxon>Eukaryota</taxon>
        <taxon>Fungi</taxon>
        <taxon>Dikarya</taxon>
        <taxon>Basidiomycota</taxon>
        <taxon>Agaricomycotina</taxon>
        <taxon>Agaricomycetes</taxon>
        <taxon>Polyporales</taxon>
        <taxon>Polyporaceae</taxon>
        <taxon>Ganoderma</taxon>
    </lineage>
</organism>
<name>A0A2G8RN24_9APHY</name>
<proteinExistence type="predicted"/>
<feature type="compositionally biased region" description="Low complexity" evidence="1">
    <location>
        <begin position="378"/>
        <end position="391"/>
    </location>
</feature>
<dbReference type="Proteomes" id="UP000230002">
    <property type="component" value="Unassembled WGS sequence"/>
</dbReference>
<dbReference type="OrthoDB" id="2746429at2759"/>